<name>A0A915JDG8_ROMCU</name>
<organism evidence="1 2">
    <name type="scientific">Romanomermis culicivorax</name>
    <name type="common">Nematode worm</name>
    <dbReference type="NCBI Taxonomy" id="13658"/>
    <lineage>
        <taxon>Eukaryota</taxon>
        <taxon>Metazoa</taxon>
        <taxon>Ecdysozoa</taxon>
        <taxon>Nematoda</taxon>
        <taxon>Enoplea</taxon>
        <taxon>Dorylaimia</taxon>
        <taxon>Mermithida</taxon>
        <taxon>Mermithoidea</taxon>
        <taxon>Mermithidae</taxon>
        <taxon>Romanomermis</taxon>
    </lineage>
</organism>
<accession>A0A915JDG8</accession>
<proteinExistence type="predicted"/>
<dbReference type="WBParaSite" id="nRc.2.0.1.t23845-RA">
    <property type="protein sequence ID" value="nRc.2.0.1.t23845-RA"/>
    <property type="gene ID" value="nRc.2.0.1.g23845"/>
</dbReference>
<dbReference type="AlphaFoldDB" id="A0A915JDG8"/>
<evidence type="ECO:0000313" key="2">
    <source>
        <dbReference type="WBParaSite" id="nRc.2.0.1.t23845-RA"/>
    </source>
</evidence>
<dbReference type="Proteomes" id="UP000887565">
    <property type="component" value="Unplaced"/>
</dbReference>
<keyword evidence="1" id="KW-1185">Reference proteome</keyword>
<sequence>MTSYIKSKIGHKVIKRQPFTQEKGQTIWKRVSSDVSADLSRFLNNSVTIGSRSQVRTVPALADHLNKSYAKKSPKRLNHAFGQSLTALDVTNLQKEAKKRRRVRISVIRIDLNEMTMMLHSVPSKKASINDPLLHGPPRINRPTWAQETISKLKEAKLYLKRD</sequence>
<evidence type="ECO:0000313" key="1">
    <source>
        <dbReference type="Proteomes" id="UP000887565"/>
    </source>
</evidence>
<reference evidence="2" key="1">
    <citation type="submission" date="2022-11" db="UniProtKB">
        <authorList>
            <consortium name="WormBaseParasite"/>
        </authorList>
    </citation>
    <scope>IDENTIFICATION</scope>
</reference>
<protein>
    <submittedName>
        <fullName evidence="2">Uncharacterized protein</fullName>
    </submittedName>
</protein>